<evidence type="ECO:0000256" key="1">
    <source>
        <dbReference type="PROSITE-ProRule" id="PRU00285"/>
    </source>
</evidence>
<dbReference type="InterPro" id="IPR007052">
    <property type="entry name" value="CS_dom"/>
</dbReference>
<feature type="domain" description="CS" evidence="4">
    <location>
        <begin position="41"/>
        <end position="147"/>
    </location>
</feature>
<dbReference type="Proteomes" id="UP000298324">
    <property type="component" value="Unassembled WGS sequence"/>
</dbReference>
<dbReference type="CDD" id="cd06471">
    <property type="entry name" value="ACD_LpsHSP_like"/>
    <property type="match status" value="1"/>
</dbReference>
<gene>
    <name evidence="5" type="primary">hspA_2</name>
    <name evidence="5" type="ORF">Psch_03663</name>
</gene>
<dbReference type="InterPro" id="IPR002068">
    <property type="entry name" value="A-crystallin/Hsp20_dom"/>
</dbReference>
<dbReference type="Gene3D" id="2.60.40.790">
    <property type="match status" value="1"/>
</dbReference>
<comment type="caution">
    <text evidence="5">The sequence shown here is derived from an EMBL/GenBank/DDBJ whole genome shotgun (WGS) entry which is preliminary data.</text>
</comment>
<comment type="similarity">
    <text evidence="1 2">Belongs to the small heat shock protein (HSP20) family.</text>
</comment>
<dbReference type="RefSeq" id="WP_190259188.1">
    <property type="nucleotide sequence ID" value="NZ_QFGA01000003.1"/>
</dbReference>
<dbReference type="EMBL" id="QFGA01000003">
    <property type="protein sequence ID" value="TEB04900.1"/>
    <property type="molecule type" value="Genomic_DNA"/>
</dbReference>
<proteinExistence type="inferred from homology"/>
<dbReference type="PROSITE" id="PS51203">
    <property type="entry name" value="CS"/>
    <property type="match status" value="1"/>
</dbReference>
<evidence type="ECO:0000256" key="2">
    <source>
        <dbReference type="RuleBase" id="RU003616"/>
    </source>
</evidence>
<dbReference type="InterPro" id="IPR031107">
    <property type="entry name" value="Small_HSP"/>
</dbReference>
<keyword evidence="6" id="KW-1185">Reference proteome</keyword>
<dbReference type="AlphaFoldDB" id="A0A4Y7R8E0"/>
<dbReference type="Pfam" id="PF00011">
    <property type="entry name" value="HSP20"/>
    <property type="match status" value="1"/>
</dbReference>
<name>A0A4Y7R8E0_9FIRM</name>
<dbReference type="PANTHER" id="PTHR11527">
    <property type="entry name" value="HEAT-SHOCK PROTEIN 20 FAMILY MEMBER"/>
    <property type="match status" value="1"/>
</dbReference>
<reference evidence="5 6" key="1">
    <citation type="journal article" date="2018" name="Environ. Microbiol.">
        <title>Novel energy conservation strategies and behaviour of Pelotomaculum schinkii driving syntrophic propionate catabolism.</title>
        <authorList>
            <person name="Hidalgo-Ahumada C.A.P."/>
            <person name="Nobu M.K."/>
            <person name="Narihiro T."/>
            <person name="Tamaki H."/>
            <person name="Liu W.T."/>
            <person name="Kamagata Y."/>
            <person name="Stams A.J.M."/>
            <person name="Imachi H."/>
            <person name="Sousa D.Z."/>
        </authorList>
    </citation>
    <scope>NUCLEOTIDE SEQUENCE [LARGE SCALE GENOMIC DNA]</scope>
    <source>
        <strain evidence="5 6">HH</strain>
    </source>
</reference>
<dbReference type="PROSITE" id="PS01031">
    <property type="entry name" value="SHSP"/>
    <property type="match status" value="1"/>
</dbReference>
<evidence type="ECO:0000259" key="4">
    <source>
        <dbReference type="PROSITE" id="PS51203"/>
    </source>
</evidence>
<organism evidence="5 6">
    <name type="scientific">Pelotomaculum schinkii</name>
    <dbReference type="NCBI Taxonomy" id="78350"/>
    <lineage>
        <taxon>Bacteria</taxon>
        <taxon>Bacillati</taxon>
        <taxon>Bacillota</taxon>
        <taxon>Clostridia</taxon>
        <taxon>Eubacteriales</taxon>
        <taxon>Desulfotomaculaceae</taxon>
        <taxon>Pelotomaculum</taxon>
    </lineage>
</organism>
<dbReference type="SUPFAM" id="SSF49764">
    <property type="entry name" value="HSP20-like chaperones"/>
    <property type="match status" value="1"/>
</dbReference>
<sequence>MAIVRWDPFRELNTLQHSINRLFDDNLRFLRAPETALAQGGGAFPVDIKDTPEALLVTAELPGFNREDIKVNFTDNMLSIKGERSREEKEEGENYLRVERSYGSFSRSFSVDVPVKQGEIKARYQDGVLEITLPKQDEAAKKEINVEIEG</sequence>
<protein>
    <submittedName>
        <fullName evidence="5">Spore protein SP21</fullName>
    </submittedName>
</protein>
<evidence type="ECO:0000313" key="6">
    <source>
        <dbReference type="Proteomes" id="UP000298324"/>
    </source>
</evidence>
<evidence type="ECO:0000259" key="3">
    <source>
        <dbReference type="PROSITE" id="PS01031"/>
    </source>
</evidence>
<evidence type="ECO:0000313" key="5">
    <source>
        <dbReference type="EMBL" id="TEB04900.1"/>
    </source>
</evidence>
<accession>A0A4Y7R8E0</accession>
<feature type="domain" description="SHSP" evidence="3">
    <location>
        <begin position="37"/>
        <end position="149"/>
    </location>
</feature>
<dbReference type="InterPro" id="IPR008978">
    <property type="entry name" value="HSP20-like_chaperone"/>
</dbReference>